<reference evidence="2 3" key="1">
    <citation type="submission" date="2021-04" db="EMBL/GenBank/DDBJ databases">
        <authorList>
            <person name="Ivanova A."/>
        </authorList>
    </citation>
    <scope>NUCLEOTIDE SEQUENCE [LARGE SCALE GENOMIC DNA]</scope>
    <source>
        <strain evidence="2 3">G18</strain>
    </source>
</reference>
<keyword evidence="2" id="KW-0067">ATP-binding</keyword>
<proteinExistence type="predicted"/>
<dbReference type="RefSeq" id="WP_210657300.1">
    <property type="nucleotide sequence ID" value="NZ_JAGKQQ010000001.1"/>
</dbReference>
<dbReference type="SUPFAM" id="SSF52540">
    <property type="entry name" value="P-loop containing nucleoside triphosphate hydrolases"/>
    <property type="match status" value="1"/>
</dbReference>
<dbReference type="GO" id="GO:0005524">
    <property type="term" value="F:ATP binding"/>
    <property type="evidence" value="ECO:0007669"/>
    <property type="project" value="UniProtKB-KW"/>
</dbReference>
<organism evidence="2 3">
    <name type="scientific">Gemmata palustris</name>
    <dbReference type="NCBI Taxonomy" id="2822762"/>
    <lineage>
        <taxon>Bacteria</taxon>
        <taxon>Pseudomonadati</taxon>
        <taxon>Planctomycetota</taxon>
        <taxon>Planctomycetia</taxon>
        <taxon>Gemmatales</taxon>
        <taxon>Gemmataceae</taxon>
        <taxon>Gemmata</taxon>
    </lineage>
</organism>
<dbReference type="InterPro" id="IPR027417">
    <property type="entry name" value="P-loop_NTPase"/>
</dbReference>
<dbReference type="Proteomes" id="UP000676565">
    <property type="component" value="Unassembled WGS sequence"/>
</dbReference>
<evidence type="ECO:0000313" key="2">
    <source>
        <dbReference type="EMBL" id="MBP3957850.1"/>
    </source>
</evidence>
<sequence>MTDSRPILGRVAAPPEHESTSGVFYFWVDKDCGVERTQIVTTTSKVGDREVKFVGIVQEVYRRSRQKDIGEEAARFDGRSGEKPPPFDSEGITYAEVAILRTTPVAHTPPTEESEVYLATPQEAREGYGVDRMEHKLPVGLLKNGGEQTVGAAFIDLDFLLGANGGHLNVNGIAGVGTKSTFLLLVNWLLIEEAKRQAREAVSRPGNLQVVPVVFNVKNFDLFFIDRWNRKYRAKEDQHRSEWAEMGYPAPAPFDLPTFRAPQLKGERVAIRTGNRTPAEVKPYSWSLSDIIEMGLFKYLFSEDDISTANLGGLVNDVEEWLTSGPPDAPKLRTADNAPQTFQEALDWFKSNKEDKKFFGDYQGSTKSSFFRRLKYIVMEGDGVLRRYDTQGNPLLIPEKGQTAPWVIDLYGLQRTPSLQRFVVAAVFHQIQAIQSKPGHGALKYLITLDELNRFAPKDSHDPITQKLETVASEGRSQGIILLGAQQQASLVKPRVIENAAVRAVGRSGTLELGAEVWRFLGPSARSAAAQLQPDEKLLYLPSFREPMLAKIPFPPFALSESDAELPDAPPGRSSGPREQDMF</sequence>
<comment type="caution">
    <text evidence="2">The sequence shown here is derived from an EMBL/GenBank/DDBJ whole genome shotgun (WGS) entry which is preliminary data.</text>
</comment>
<dbReference type="Gene3D" id="3.40.50.300">
    <property type="entry name" value="P-loop containing nucleotide triphosphate hydrolases"/>
    <property type="match status" value="1"/>
</dbReference>
<protein>
    <submittedName>
        <fullName evidence="2">ATP-binding protein</fullName>
    </submittedName>
</protein>
<keyword evidence="2" id="KW-0547">Nucleotide-binding</keyword>
<evidence type="ECO:0000256" key="1">
    <source>
        <dbReference type="SAM" id="MobiDB-lite"/>
    </source>
</evidence>
<accession>A0ABS5BVT9</accession>
<dbReference type="PANTHER" id="PTHR30121:SF6">
    <property type="entry name" value="SLR6007 PROTEIN"/>
    <property type="match status" value="1"/>
</dbReference>
<gene>
    <name evidence="2" type="ORF">J8F10_21565</name>
</gene>
<feature type="region of interest" description="Disordered" evidence="1">
    <location>
        <begin position="560"/>
        <end position="583"/>
    </location>
</feature>
<evidence type="ECO:0000313" key="3">
    <source>
        <dbReference type="Proteomes" id="UP000676565"/>
    </source>
</evidence>
<name>A0ABS5BVT9_9BACT</name>
<keyword evidence="3" id="KW-1185">Reference proteome</keyword>
<dbReference type="InterPro" id="IPR051162">
    <property type="entry name" value="T4SS_component"/>
</dbReference>
<dbReference type="EMBL" id="JAGKQQ010000001">
    <property type="protein sequence ID" value="MBP3957850.1"/>
    <property type="molecule type" value="Genomic_DNA"/>
</dbReference>
<dbReference type="PANTHER" id="PTHR30121">
    <property type="entry name" value="UNCHARACTERIZED PROTEIN YJGR-RELATED"/>
    <property type="match status" value="1"/>
</dbReference>